<comment type="similarity">
    <text evidence="2 8">Belongs to the glycosyl hydrolase 28 family.</text>
</comment>
<dbReference type="InterPro" id="IPR000743">
    <property type="entry name" value="Glyco_hydro_28"/>
</dbReference>
<evidence type="ECO:0000256" key="8">
    <source>
        <dbReference type="RuleBase" id="RU361169"/>
    </source>
</evidence>
<dbReference type="GO" id="GO:0004650">
    <property type="term" value="F:polygalacturonase activity"/>
    <property type="evidence" value="ECO:0007669"/>
    <property type="project" value="InterPro"/>
</dbReference>
<evidence type="ECO:0000313" key="9">
    <source>
        <dbReference type="EMBL" id="KAI9187315.1"/>
    </source>
</evidence>
<dbReference type="EMBL" id="JAJSOW010000100">
    <property type="protein sequence ID" value="KAI9187315.1"/>
    <property type="molecule type" value="Genomic_DNA"/>
</dbReference>
<name>A0AAD5J6Z9_ACENE</name>
<dbReference type="Pfam" id="PF00295">
    <property type="entry name" value="Glyco_hydro_28"/>
    <property type="match status" value="2"/>
</dbReference>
<comment type="subcellular location">
    <subcellularLocation>
        <location evidence="1">Secreted</location>
        <location evidence="1">Cell wall</location>
    </subcellularLocation>
</comment>
<reference evidence="9" key="2">
    <citation type="submission" date="2023-02" db="EMBL/GenBank/DDBJ databases">
        <authorList>
            <person name="Swenson N.G."/>
            <person name="Wegrzyn J.L."/>
            <person name="Mcevoy S.L."/>
        </authorList>
    </citation>
    <scope>NUCLEOTIDE SEQUENCE</scope>
    <source>
        <strain evidence="9">91603</strain>
        <tissue evidence="9">Leaf</tissue>
    </source>
</reference>
<evidence type="ECO:0000256" key="3">
    <source>
        <dbReference type="ARBA" id="ARBA00022512"/>
    </source>
</evidence>
<dbReference type="GO" id="GO:0071555">
    <property type="term" value="P:cell wall organization"/>
    <property type="evidence" value="ECO:0007669"/>
    <property type="project" value="UniProtKB-KW"/>
</dbReference>
<keyword evidence="4" id="KW-0964">Secreted</keyword>
<gene>
    <name evidence="9" type="ORF">LWI28_026708</name>
</gene>
<keyword evidence="3" id="KW-0134">Cell wall</keyword>
<accession>A0AAD5J6Z9</accession>
<evidence type="ECO:0000256" key="5">
    <source>
        <dbReference type="ARBA" id="ARBA00022801"/>
    </source>
</evidence>
<evidence type="ECO:0000256" key="2">
    <source>
        <dbReference type="ARBA" id="ARBA00008834"/>
    </source>
</evidence>
<keyword evidence="5 8" id="KW-0378">Hydrolase</keyword>
<evidence type="ECO:0008006" key="11">
    <source>
        <dbReference type="Google" id="ProtNLM"/>
    </source>
</evidence>
<dbReference type="InterPro" id="IPR012334">
    <property type="entry name" value="Pectin_lyas_fold"/>
</dbReference>
<comment type="caution">
    <text evidence="9">The sequence shown here is derived from an EMBL/GenBank/DDBJ whole genome shotgun (WGS) entry which is preliminary data.</text>
</comment>
<dbReference type="InterPro" id="IPR011050">
    <property type="entry name" value="Pectin_lyase_fold/virulence"/>
</dbReference>
<evidence type="ECO:0000256" key="1">
    <source>
        <dbReference type="ARBA" id="ARBA00004191"/>
    </source>
</evidence>
<reference evidence="9" key="1">
    <citation type="journal article" date="2022" name="Plant J.">
        <title>Strategies of tolerance reflected in two North American maple genomes.</title>
        <authorList>
            <person name="McEvoy S.L."/>
            <person name="Sezen U.U."/>
            <person name="Trouern-Trend A."/>
            <person name="McMahon S.M."/>
            <person name="Schaberg P.G."/>
            <person name="Yang J."/>
            <person name="Wegrzyn J.L."/>
            <person name="Swenson N.G."/>
        </authorList>
    </citation>
    <scope>NUCLEOTIDE SEQUENCE</scope>
    <source>
        <strain evidence="9">91603</strain>
    </source>
</reference>
<protein>
    <recommendedName>
        <fullName evidence="11">Polygalacturonase</fullName>
    </recommendedName>
</protein>
<keyword evidence="7" id="KW-0961">Cell wall biogenesis/degradation</keyword>
<evidence type="ECO:0000256" key="6">
    <source>
        <dbReference type="ARBA" id="ARBA00023295"/>
    </source>
</evidence>
<dbReference type="PANTHER" id="PTHR31375">
    <property type="match status" value="1"/>
</dbReference>
<organism evidence="9 10">
    <name type="scientific">Acer negundo</name>
    <name type="common">Box elder</name>
    <dbReference type="NCBI Taxonomy" id="4023"/>
    <lineage>
        <taxon>Eukaryota</taxon>
        <taxon>Viridiplantae</taxon>
        <taxon>Streptophyta</taxon>
        <taxon>Embryophyta</taxon>
        <taxon>Tracheophyta</taxon>
        <taxon>Spermatophyta</taxon>
        <taxon>Magnoliopsida</taxon>
        <taxon>eudicotyledons</taxon>
        <taxon>Gunneridae</taxon>
        <taxon>Pentapetalae</taxon>
        <taxon>rosids</taxon>
        <taxon>malvids</taxon>
        <taxon>Sapindales</taxon>
        <taxon>Sapindaceae</taxon>
        <taxon>Hippocastanoideae</taxon>
        <taxon>Acereae</taxon>
        <taxon>Acer</taxon>
    </lineage>
</organism>
<keyword evidence="10" id="KW-1185">Reference proteome</keyword>
<dbReference type="AlphaFoldDB" id="A0AAD5J6Z9"/>
<keyword evidence="6 8" id="KW-0326">Glycosidase</keyword>
<evidence type="ECO:0000256" key="7">
    <source>
        <dbReference type="ARBA" id="ARBA00023316"/>
    </source>
</evidence>
<dbReference type="SUPFAM" id="SSF51126">
    <property type="entry name" value="Pectin lyase-like"/>
    <property type="match status" value="1"/>
</dbReference>
<dbReference type="Gene3D" id="2.160.20.10">
    <property type="entry name" value="Single-stranded right-handed beta-helix, Pectin lyase-like"/>
    <property type="match status" value="2"/>
</dbReference>
<sequence>MDSLNTDGIHIRYSNNIWIKNLVIGTGDECVLMIKNINITNIRCGPRHGISIRSLAAGFNIEDKVIGVHGNWGVKISDVRFNDIYGTTLTQIAVTLNCIESNPCRKFQMKDINIACHRVGGPAKSYCSYAHGASYGQEYPPSCLI</sequence>
<evidence type="ECO:0000313" key="10">
    <source>
        <dbReference type="Proteomes" id="UP001064489"/>
    </source>
</evidence>
<evidence type="ECO:0000256" key="4">
    <source>
        <dbReference type="ARBA" id="ARBA00022525"/>
    </source>
</evidence>
<dbReference type="GO" id="GO:0005975">
    <property type="term" value="P:carbohydrate metabolic process"/>
    <property type="evidence" value="ECO:0007669"/>
    <property type="project" value="InterPro"/>
</dbReference>
<proteinExistence type="inferred from homology"/>
<dbReference type="Proteomes" id="UP001064489">
    <property type="component" value="Chromosome 3"/>
</dbReference>